<organism evidence="1 2">
    <name type="scientific">Symbiodinium microadriaticum</name>
    <name type="common">Dinoflagellate</name>
    <name type="synonym">Zooxanthella microadriatica</name>
    <dbReference type="NCBI Taxonomy" id="2951"/>
    <lineage>
        <taxon>Eukaryota</taxon>
        <taxon>Sar</taxon>
        <taxon>Alveolata</taxon>
        <taxon>Dinophyceae</taxon>
        <taxon>Suessiales</taxon>
        <taxon>Symbiodiniaceae</taxon>
        <taxon>Symbiodinium</taxon>
    </lineage>
</organism>
<proteinExistence type="predicted"/>
<sequence>MTECRIWKYRCHDVAVRQYAAARGVRIFPGSEVSEAEPTALRLHVPRSAESVSAFEASPVTIVRGFTFRQLDEDQRPLRPNAGVNATERKVVVGTGWTSLPQLWAPPMAPTLGSTASTETTPTPSPSLSGYRCIVCSTSAWFESKEVSVNSPLRCEEHADMAQAEQAVSACREGYTFESLHRVWLERLQMHELSKLDHIMQQAKEVQDQLLAGVRMVRAVGA</sequence>
<dbReference type="Proteomes" id="UP000186817">
    <property type="component" value="Unassembled WGS sequence"/>
</dbReference>
<reference evidence="1 2" key="1">
    <citation type="submission" date="2016-02" db="EMBL/GenBank/DDBJ databases">
        <title>Genome analysis of coral dinoflagellate symbionts highlights evolutionary adaptations to a symbiotic lifestyle.</title>
        <authorList>
            <person name="Aranda M."/>
            <person name="Li Y."/>
            <person name="Liew Y.J."/>
            <person name="Baumgarten S."/>
            <person name="Simakov O."/>
            <person name="Wilson M."/>
            <person name="Piel J."/>
            <person name="Ashoor H."/>
            <person name="Bougouffa S."/>
            <person name="Bajic V.B."/>
            <person name="Ryu T."/>
            <person name="Ravasi T."/>
            <person name="Bayer T."/>
            <person name="Micklem G."/>
            <person name="Kim H."/>
            <person name="Bhak J."/>
            <person name="Lajeunesse T.C."/>
            <person name="Voolstra C.R."/>
        </authorList>
    </citation>
    <scope>NUCLEOTIDE SEQUENCE [LARGE SCALE GENOMIC DNA]</scope>
    <source>
        <strain evidence="1 2">CCMP2467</strain>
    </source>
</reference>
<name>A0A1Q9F647_SYMMI</name>
<dbReference type="EMBL" id="LSRX01000007">
    <property type="protein sequence ID" value="OLQ15089.1"/>
    <property type="molecule type" value="Genomic_DNA"/>
</dbReference>
<dbReference type="AlphaFoldDB" id="A0A1Q9F647"/>
<keyword evidence="2" id="KW-1185">Reference proteome</keyword>
<gene>
    <name evidence="1" type="ORF">AK812_SmicGene741</name>
</gene>
<protein>
    <submittedName>
        <fullName evidence="1">Uncharacterized protein</fullName>
    </submittedName>
</protein>
<evidence type="ECO:0000313" key="2">
    <source>
        <dbReference type="Proteomes" id="UP000186817"/>
    </source>
</evidence>
<comment type="caution">
    <text evidence="1">The sequence shown here is derived from an EMBL/GenBank/DDBJ whole genome shotgun (WGS) entry which is preliminary data.</text>
</comment>
<accession>A0A1Q9F647</accession>
<evidence type="ECO:0000313" key="1">
    <source>
        <dbReference type="EMBL" id="OLQ15089.1"/>
    </source>
</evidence>